<keyword evidence="3" id="KW-1185">Reference proteome</keyword>
<organism evidence="2 3">
    <name type="scientific">Shewanella jiangmenensis</name>
    <dbReference type="NCBI Taxonomy" id="2837387"/>
    <lineage>
        <taxon>Bacteria</taxon>
        <taxon>Pseudomonadati</taxon>
        <taxon>Pseudomonadota</taxon>
        <taxon>Gammaproteobacteria</taxon>
        <taxon>Alteromonadales</taxon>
        <taxon>Shewanellaceae</taxon>
        <taxon>Shewanella</taxon>
    </lineage>
</organism>
<dbReference type="Proteomes" id="UP001195903">
    <property type="component" value="Unassembled WGS sequence"/>
</dbReference>
<evidence type="ECO:0000256" key="1">
    <source>
        <dbReference type="SAM" id="SignalP"/>
    </source>
</evidence>
<evidence type="ECO:0000313" key="3">
    <source>
        <dbReference type="Proteomes" id="UP001195903"/>
    </source>
</evidence>
<dbReference type="RefSeq" id="WP_214508764.1">
    <property type="nucleotide sequence ID" value="NZ_JAHEPS010000015.1"/>
</dbReference>
<feature type="chain" id="PRO_5046582415" evidence="1">
    <location>
        <begin position="26"/>
        <end position="133"/>
    </location>
</feature>
<dbReference type="Pfam" id="PF12514">
    <property type="entry name" value="DUF3718"/>
    <property type="match status" value="1"/>
</dbReference>
<evidence type="ECO:0000313" key="2">
    <source>
        <dbReference type="EMBL" id="MBT1446567.1"/>
    </source>
</evidence>
<dbReference type="InterPro" id="IPR022193">
    <property type="entry name" value="DUF3718"/>
</dbReference>
<proteinExistence type="predicted"/>
<dbReference type="EMBL" id="JAHEPS010000015">
    <property type="protein sequence ID" value="MBT1446567.1"/>
    <property type="molecule type" value="Genomic_DNA"/>
</dbReference>
<keyword evidence="1" id="KW-0732">Signal</keyword>
<reference evidence="2 3" key="1">
    <citation type="submission" date="2021-05" db="EMBL/GenBank/DDBJ databases">
        <title>Shewanella sp. JM162201.</title>
        <authorList>
            <person name="Xu S."/>
            <person name="Li A."/>
        </authorList>
    </citation>
    <scope>NUCLEOTIDE SEQUENCE [LARGE SCALE GENOMIC DNA]</scope>
    <source>
        <strain evidence="2 3">JM162201</strain>
    </source>
</reference>
<protein>
    <submittedName>
        <fullName evidence="2">DUF3718 domain-containing protein</fullName>
    </submittedName>
</protein>
<comment type="caution">
    <text evidence="2">The sequence shown here is derived from an EMBL/GenBank/DDBJ whole genome shotgun (WGS) entry which is preliminary data.</text>
</comment>
<sequence>MNIRTLLAPAALIIASFGTIHSASATEYRFIATDNSQETRLCVVAASNRLGKLKTEVNESAHSPRYQANSVRCNGASLAQFAHQYGADKTYRYLASHSMAKNKATENVTIRDLSASAASGSDEVVYVKVSSKQ</sequence>
<gene>
    <name evidence="2" type="ORF">KJI95_18895</name>
</gene>
<name>A0ABS5V9M6_9GAMM</name>
<accession>A0ABS5V9M6</accession>
<feature type="signal peptide" evidence="1">
    <location>
        <begin position="1"/>
        <end position="25"/>
    </location>
</feature>